<dbReference type="KEGG" id="wcp:H9Q76_03735"/>
<name>A0A7G9FPC1_9FIRM</name>
<protein>
    <submittedName>
        <fullName evidence="1">Uncharacterized protein</fullName>
    </submittedName>
</protein>
<proteinExistence type="predicted"/>
<accession>A0A7G9FPC1</accession>
<sequence length="524" mass="62123">MALKHVMINDIIAEHSARMQNLKKYYPFFVLNETTFTQYKEGKYAFLDMGYITMASLRFFINENNFHEKDVTYEEYEDFLRELLTRDFKLEEELVELRELISYIFDKIKNDGRAFEFHFYDPEVRENKVARVKLIDSHIAQGTVYYTITPEGIEFYLDTKEIKDESKINVSQLLLEKMINANNFKGGIDVVRRINSQVISLIEQKEQVVKLLGVDVFEGAKAYEHFMDTTAKWFTEEQKLFVKNKALVDKAIEKAEFERDTDGGSPTLHSKALSEISQLETELKKTIYNHSRLIGETTELSQLSDQIINRAKLRKLRPVFDFKQALNTIMKLDQPDLLAHVLEPLFAPRMDKYFTMRNIDNILTLRSDEKQETEKIEKRELTPDFKYEDEILEEKIGRNFAHLFYELCDQLKKWNRVTLKEYNGILEIKFGEEIYTNRDYYAFLVHLSGKRSYRVDEMLEKQETMLEEMVVEHLTEEEKERIRDIRFTITFGTDEVEIKPQMQDIEAVEPFVVTDMNFEREAAE</sequence>
<dbReference type="EMBL" id="CP060632">
    <property type="protein sequence ID" value="QNM00403.1"/>
    <property type="molecule type" value="Genomic_DNA"/>
</dbReference>
<evidence type="ECO:0000313" key="1">
    <source>
        <dbReference type="EMBL" id="QNM00403.1"/>
    </source>
</evidence>
<organism evidence="1 2">
    <name type="scientific">Wujia chipingensis</name>
    <dbReference type="NCBI Taxonomy" id="2763670"/>
    <lineage>
        <taxon>Bacteria</taxon>
        <taxon>Bacillati</taxon>
        <taxon>Bacillota</taxon>
        <taxon>Clostridia</taxon>
        <taxon>Lachnospirales</taxon>
        <taxon>Lachnospiraceae</taxon>
        <taxon>Wujia</taxon>
    </lineage>
</organism>
<reference evidence="1 2" key="1">
    <citation type="submission" date="2020-08" db="EMBL/GenBank/DDBJ databases">
        <authorList>
            <person name="Liu C."/>
            <person name="Sun Q."/>
        </authorList>
    </citation>
    <scope>NUCLEOTIDE SEQUENCE [LARGE SCALE GENOMIC DNA]</scope>
    <source>
        <strain evidence="1 2">NSJ-4</strain>
    </source>
</reference>
<gene>
    <name evidence="1" type="ORF">H9Q76_03735</name>
</gene>
<keyword evidence="2" id="KW-1185">Reference proteome</keyword>
<dbReference type="RefSeq" id="WP_021984398.1">
    <property type="nucleotide sequence ID" value="NZ_CP060632.1"/>
</dbReference>
<evidence type="ECO:0000313" key="2">
    <source>
        <dbReference type="Proteomes" id="UP000515819"/>
    </source>
</evidence>
<dbReference type="Proteomes" id="UP000515819">
    <property type="component" value="Chromosome"/>
</dbReference>
<dbReference type="AlphaFoldDB" id="A0A7G9FPC1"/>